<organism evidence="1 2">
    <name type="scientific">Ensete ventricosum</name>
    <name type="common">Abyssinian banana</name>
    <name type="synonym">Musa ensete</name>
    <dbReference type="NCBI Taxonomy" id="4639"/>
    <lineage>
        <taxon>Eukaryota</taxon>
        <taxon>Viridiplantae</taxon>
        <taxon>Streptophyta</taxon>
        <taxon>Embryophyta</taxon>
        <taxon>Tracheophyta</taxon>
        <taxon>Spermatophyta</taxon>
        <taxon>Magnoliopsida</taxon>
        <taxon>Liliopsida</taxon>
        <taxon>Zingiberales</taxon>
        <taxon>Musaceae</taxon>
        <taxon>Ensete</taxon>
    </lineage>
</organism>
<evidence type="ECO:0000313" key="2">
    <source>
        <dbReference type="Proteomes" id="UP000287651"/>
    </source>
</evidence>
<evidence type="ECO:0000313" key="1">
    <source>
        <dbReference type="EMBL" id="RRT72133.1"/>
    </source>
</evidence>
<comment type="caution">
    <text evidence="1">The sequence shown here is derived from an EMBL/GenBank/DDBJ whole genome shotgun (WGS) entry which is preliminary data.</text>
</comment>
<accession>A0A427A7F2</accession>
<gene>
    <name evidence="1" type="ORF">B296_00034818</name>
</gene>
<sequence>MRPGCCFLICPSREEADKAVAAYHNKRTLPGVWHSLPNIFPHLLSFHGDRLVEDLCFGFCLVLNEVILSASQASSPMQVKYADGELERLATRRVQVCLWLLSGQTQRRKGKLEERKKLNLRPPALLMVIQCRSHQYLVLYQWAIFLRTMDMGIRWDTFISFMLD</sequence>
<dbReference type="AlphaFoldDB" id="A0A427A7F2"/>
<dbReference type="Proteomes" id="UP000287651">
    <property type="component" value="Unassembled WGS sequence"/>
</dbReference>
<name>A0A427A7F2_ENSVE</name>
<dbReference type="EMBL" id="AMZH03003502">
    <property type="protein sequence ID" value="RRT72133.1"/>
    <property type="molecule type" value="Genomic_DNA"/>
</dbReference>
<reference evidence="1 2" key="1">
    <citation type="journal article" date="2014" name="Agronomy (Basel)">
        <title>A Draft Genome Sequence for Ensete ventricosum, the Drought-Tolerant Tree Against Hunger.</title>
        <authorList>
            <person name="Harrison J."/>
            <person name="Moore K.A."/>
            <person name="Paszkiewicz K."/>
            <person name="Jones T."/>
            <person name="Grant M."/>
            <person name="Ambacheew D."/>
            <person name="Muzemil S."/>
            <person name="Studholme D.J."/>
        </authorList>
    </citation>
    <scope>NUCLEOTIDE SEQUENCE [LARGE SCALE GENOMIC DNA]</scope>
</reference>
<proteinExistence type="predicted"/>
<protein>
    <submittedName>
        <fullName evidence="1">Uncharacterized protein</fullName>
    </submittedName>
</protein>